<reference evidence="7 8" key="1">
    <citation type="submission" date="2019-09" db="EMBL/GenBank/DDBJ databases">
        <title>Goodfellowia gen. nov., a new genus of the Pseudonocardineae related to Actinoalloteichus, containing Goodfellowia coeruleoviolacea gen. nov., comb. nov. gen. nov., comb. nov.</title>
        <authorList>
            <person name="Labeda D."/>
        </authorList>
    </citation>
    <scope>NUCLEOTIDE SEQUENCE [LARGE SCALE GENOMIC DNA]</scope>
    <source>
        <strain evidence="7 8">AN110305</strain>
    </source>
</reference>
<dbReference type="OrthoDB" id="9807790at2"/>
<sequence length="998" mass="108507">MHVVATARHWSELPADVYTLLRGRIELGLDDPAESRLSPALAATLPDLAGWGLYAGRPFLTALDRSAEIEPQWDGELPVVDPSVWHALVLAPPGAVLGAVPAAPVAQADPVDPLDSSPQLLALLDHDPPRTTLFDWSPDPAAFDVQQAWRPRTRRDRYRVPFGIDESGSKVELDIKEPAQHGMGPHGLLIGATGSGKSELLRTLVLGLAATHSSATLNMILVDFKGGATFRGLGRLPHVAATITNLADDLTLVDRMRDAIAGEIARRQELLSIKDHANVDEYERARRKGADLDPLPALFVCIDEFSELLTAKPEFIDLFVQIGRIGRSLGIHLLLASQRLEEGKLRGLDTHLSYRIALRTFTTGESRAVLGRPDAYELPATPGSGYLAVQGEPLVRFRSAYVSTPHLSGEEDAVGPAVLDLLVDRMAGEGPPAHPIWLPPLDASPVLTDLLPPLIVDEQRGFGPAGPMTGALRTPVGRVDRPFEQRHDLLMADFSGAAGHGAIVGGPQSGKSVMLRTLITSMALTHTPEEVQFYCLDLGGGTLQSLRGLPHVGDVAGRLDVDRMRRTVTRLTDLLRRREARFRELGIHSPAEFRDRRGDGGTLSDEFGDVFLVIDGWQTFRQEFEELESDVVGLATRGLSYGVHLVLTANRWADIRPAVKDLILTRFELRLGDPSESEVNRRAAAAVPTGRPGRGLIGERLHFLAALPVLGSDSTLADGVTDTVEYVARSWHGPTATPVTVLPTELSYQDLLAEGDQPAKGRLVPIGVDEDHQTVYLDFAADPHFVAFADAEHGKTNLLRTIVRGITDRYTSNEAAILLVDYRRTMLGLVDRDYQIGYAVSSNQFADMLKDVRDSMANRLPGPDVTQEQLRNRSWWKGPELFIVVDDYDLVVTSSVNPLLPLADFLPQAKDIGLHLIVARRSGGAARAVFDQILGKLVELAGPGLVMSGNRNEGPLLGNVRPTPLPPGRGALVSRRHPDRLVQVALLPQDEPEPSSEG</sequence>
<evidence type="ECO:0000313" key="8">
    <source>
        <dbReference type="Proteomes" id="UP000323454"/>
    </source>
</evidence>
<feature type="region of interest" description="Disordered" evidence="5">
    <location>
        <begin position="951"/>
        <end position="973"/>
    </location>
</feature>
<dbReference type="NCBIfam" id="TIGR03925">
    <property type="entry name" value="T7SS_EccC_b"/>
    <property type="match status" value="1"/>
</dbReference>
<dbReference type="Proteomes" id="UP000323454">
    <property type="component" value="Unassembled WGS sequence"/>
</dbReference>
<dbReference type="Pfam" id="PF01580">
    <property type="entry name" value="FtsK_SpoIIIE"/>
    <property type="match status" value="2"/>
</dbReference>
<feature type="domain" description="FtsK" evidence="6">
    <location>
        <begin position="486"/>
        <end position="678"/>
    </location>
</feature>
<feature type="binding site" evidence="4">
    <location>
        <begin position="505"/>
        <end position="512"/>
    </location>
    <ligand>
        <name>ATP</name>
        <dbReference type="ChEBI" id="CHEBI:30616"/>
    </ligand>
</feature>
<comment type="caution">
    <text evidence="7">The sequence shown here is derived from an EMBL/GenBank/DDBJ whole genome shotgun (WGS) entry which is preliminary data.</text>
</comment>
<feature type="domain" description="FtsK" evidence="6">
    <location>
        <begin position="772"/>
        <end position="952"/>
    </location>
</feature>
<evidence type="ECO:0000256" key="3">
    <source>
        <dbReference type="ARBA" id="ARBA00022840"/>
    </source>
</evidence>
<proteinExistence type="predicted"/>
<feature type="binding site" evidence="4">
    <location>
        <begin position="789"/>
        <end position="796"/>
    </location>
    <ligand>
        <name>ATP</name>
        <dbReference type="ChEBI" id="CHEBI:30616"/>
    </ligand>
</feature>
<gene>
    <name evidence="7" type="primary">eccCb</name>
    <name evidence="7" type="ORF">F0L68_19615</name>
</gene>
<feature type="binding site" evidence="4">
    <location>
        <begin position="191"/>
        <end position="198"/>
    </location>
    <ligand>
        <name>ATP</name>
        <dbReference type="ChEBI" id="CHEBI:30616"/>
    </ligand>
</feature>
<dbReference type="PANTHER" id="PTHR22683">
    <property type="entry name" value="SPORULATION PROTEIN RELATED"/>
    <property type="match status" value="1"/>
</dbReference>
<evidence type="ECO:0000256" key="2">
    <source>
        <dbReference type="ARBA" id="ARBA00022741"/>
    </source>
</evidence>
<dbReference type="Gene3D" id="3.40.50.300">
    <property type="entry name" value="P-loop containing nucleotide triphosphate hydrolases"/>
    <property type="match status" value="4"/>
</dbReference>
<protein>
    <submittedName>
        <fullName evidence="7">Type VII secretion protein EccCb</fullName>
    </submittedName>
</protein>
<evidence type="ECO:0000256" key="5">
    <source>
        <dbReference type="SAM" id="MobiDB-lite"/>
    </source>
</evidence>
<dbReference type="InterPro" id="IPR002543">
    <property type="entry name" value="FtsK_dom"/>
</dbReference>
<reference evidence="7 8" key="2">
    <citation type="submission" date="2019-09" db="EMBL/GenBank/DDBJ databases">
        <authorList>
            <person name="Jin C."/>
        </authorList>
    </citation>
    <scope>NUCLEOTIDE SEQUENCE [LARGE SCALE GENOMIC DNA]</scope>
    <source>
        <strain evidence="7 8">AN110305</strain>
    </source>
</reference>
<dbReference type="InterPro" id="IPR003593">
    <property type="entry name" value="AAA+_ATPase"/>
</dbReference>
<keyword evidence="1" id="KW-0677">Repeat</keyword>
<dbReference type="GO" id="GO:0003677">
    <property type="term" value="F:DNA binding"/>
    <property type="evidence" value="ECO:0007669"/>
    <property type="project" value="InterPro"/>
</dbReference>
<dbReference type="SMART" id="SM00382">
    <property type="entry name" value="AAA"/>
    <property type="match status" value="2"/>
</dbReference>
<dbReference type="InterPro" id="IPR050206">
    <property type="entry name" value="FtsK/SpoIIIE/SftA"/>
</dbReference>
<dbReference type="InterPro" id="IPR027417">
    <property type="entry name" value="P-loop_NTPase"/>
</dbReference>
<evidence type="ECO:0000259" key="6">
    <source>
        <dbReference type="PROSITE" id="PS50901"/>
    </source>
</evidence>
<dbReference type="EMBL" id="VUOB01000033">
    <property type="protein sequence ID" value="KAA2261021.1"/>
    <property type="molecule type" value="Genomic_DNA"/>
</dbReference>
<organism evidence="7 8">
    <name type="scientific">Solihabitans fulvus</name>
    <dbReference type="NCBI Taxonomy" id="1892852"/>
    <lineage>
        <taxon>Bacteria</taxon>
        <taxon>Bacillati</taxon>
        <taxon>Actinomycetota</taxon>
        <taxon>Actinomycetes</taxon>
        <taxon>Pseudonocardiales</taxon>
        <taxon>Pseudonocardiaceae</taxon>
        <taxon>Solihabitans</taxon>
    </lineage>
</organism>
<dbReference type="SUPFAM" id="SSF52540">
    <property type="entry name" value="P-loop containing nucleoside triphosphate hydrolases"/>
    <property type="match status" value="2"/>
</dbReference>
<dbReference type="PROSITE" id="PS50901">
    <property type="entry name" value="FTSK"/>
    <property type="match status" value="3"/>
</dbReference>
<dbReference type="InterPro" id="IPR023837">
    <property type="entry name" value="EccCb-like_Actinobacteria"/>
</dbReference>
<evidence type="ECO:0000313" key="7">
    <source>
        <dbReference type="EMBL" id="KAA2261021.1"/>
    </source>
</evidence>
<name>A0A5B2XDI1_9PSEU</name>
<accession>A0A5B2XDI1</accession>
<evidence type="ECO:0000256" key="4">
    <source>
        <dbReference type="PROSITE-ProRule" id="PRU00289"/>
    </source>
</evidence>
<dbReference type="CDD" id="cd01127">
    <property type="entry name" value="TrwB_TraG_TraD_VirD4"/>
    <property type="match status" value="1"/>
</dbReference>
<feature type="domain" description="FtsK" evidence="6">
    <location>
        <begin position="168"/>
        <end position="367"/>
    </location>
</feature>
<keyword evidence="8" id="KW-1185">Reference proteome</keyword>
<dbReference type="PANTHER" id="PTHR22683:SF1">
    <property type="entry name" value="TYPE VII SECRETION SYSTEM PROTEIN ESSC"/>
    <property type="match status" value="1"/>
</dbReference>
<dbReference type="AlphaFoldDB" id="A0A5B2XDI1"/>
<keyword evidence="3 4" id="KW-0067">ATP-binding</keyword>
<keyword evidence="2 4" id="KW-0547">Nucleotide-binding</keyword>
<evidence type="ECO:0000256" key="1">
    <source>
        <dbReference type="ARBA" id="ARBA00022737"/>
    </source>
</evidence>
<dbReference type="GO" id="GO:0005524">
    <property type="term" value="F:ATP binding"/>
    <property type="evidence" value="ECO:0007669"/>
    <property type="project" value="UniProtKB-UniRule"/>
</dbReference>